<dbReference type="PANTHER" id="PTHR48081">
    <property type="entry name" value="AB HYDROLASE SUPERFAMILY PROTEIN C4A8.06C"/>
    <property type="match status" value="1"/>
</dbReference>
<gene>
    <name evidence="3" type="ORF">CUNI_LOCUS214</name>
</gene>
<dbReference type="Gene3D" id="3.40.50.1820">
    <property type="entry name" value="alpha/beta hydrolase"/>
    <property type="match status" value="1"/>
</dbReference>
<proteinExistence type="predicted"/>
<evidence type="ECO:0000259" key="2">
    <source>
        <dbReference type="Pfam" id="PF07859"/>
    </source>
</evidence>
<keyword evidence="4" id="KW-1185">Reference proteome</keyword>
<comment type="caution">
    <text evidence="3">The sequence shown here is derived from an EMBL/GenBank/DDBJ whole genome shotgun (WGS) entry which is preliminary data.</text>
</comment>
<evidence type="ECO:0000256" key="1">
    <source>
        <dbReference type="ARBA" id="ARBA00022801"/>
    </source>
</evidence>
<dbReference type="SUPFAM" id="SSF53474">
    <property type="entry name" value="alpha/beta-Hydrolases"/>
    <property type="match status" value="1"/>
</dbReference>
<feature type="domain" description="Alpha/beta hydrolase fold-3" evidence="2">
    <location>
        <begin position="93"/>
        <end position="183"/>
    </location>
</feature>
<dbReference type="EMBL" id="CAJHNH020000021">
    <property type="protein sequence ID" value="CAG5114656.1"/>
    <property type="molecule type" value="Genomic_DNA"/>
</dbReference>
<dbReference type="Pfam" id="PF07859">
    <property type="entry name" value="Abhydrolase_3"/>
    <property type="match status" value="2"/>
</dbReference>
<organism evidence="3 4">
    <name type="scientific">Candidula unifasciata</name>
    <dbReference type="NCBI Taxonomy" id="100452"/>
    <lineage>
        <taxon>Eukaryota</taxon>
        <taxon>Metazoa</taxon>
        <taxon>Spiralia</taxon>
        <taxon>Lophotrochozoa</taxon>
        <taxon>Mollusca</taxon>
        <taxon>Gastropoda</taxon>
        <taxon>Heterobranchia</taxon>
        <taxon>Euthyneura</taxon>
        <taxon>Panpulmonata</taxon>
        <taxon>Eupulmonata</taxon>
        <taxon>Stylommatophora</taxon>
        <taxon>Helicina</taxon>
        <taxon>Helicoidea</taxon>
        <taxon>Geomitridae</taxon>
        <taxon>Candidula</taxon>
    </lineage>
</organism>
<protein>
    <recommendedName>
        <fullName evidence="2">Alpha/beta hydrolase fold-3 domain-containing protein</fullName>
    </recommendedName>
</protein>
<name>A0A8S3YJ59_9EUPU</name>
<dbReference type="AlphaFoldDB" id="A0A8S3YJ59"/>
<reference evidence="3" key="1">
    <citation type="submission" date="2021-04" db="EMBL/GenBank/DDBJ databases">
        <authorList>
            <consortium name="Molecular Ecology Group"/>
        </authorList>
    </citation>
    <scope>NUCLEOTIDE SEQUENCE</scope>
</reference>
<dbReference type="Proteomes" id="UP000678393">
    <property type="component" value="Unassembled WGS sequence"/>
</dbReference>
<feature type="domain" description="Alpha/beta hydrolase fold-3" evidence="2">
    <location>
        <begin position="193"/>
        <end position="279"/>
    </location>
</feature>
<dbReference type="InterPro" id="IPR013094">
    <property type="entry name" value="AB_hydrolase_3"/>
</dbReference>
<dbReference type="InterPro" id="IPR050300">
    <property type="entry name" value="GDXG_lipolytic_enzyme"/>
</dbReference>
<evidence type="ECO:0000313" key="4">
    <source>
        <dbReference type="Proteomes" id="UP000678393"/>
    </source>
</evidence>
<sequence length="307" mass="33595">MAGPWDAFSSKYKVHQESHDCLAHLIKHGARPFSTYQITEAREAFHNICLTAAGTVNFDGQTQELKIPSPYSKDGIAASVYKPNKLAATPAILIYFHGGGLCMFERKYFESSLQLLAQEAGCIIVNSDYRWLPDNKGYAPFDDGVVVTKWVLENKKSVGGQPGSKVGVGGDSSGGQIAISVTYDVQGLDFLEFKSIPVLPHPDLQYFTKLVEQAIPNQATDPRVCPLARTNLKNLPPTLVLVAQLDPERDGGLEFAEKAKAAGANVTSYVIEGVPHIFFGMDGIYKTKCAEARSYMVPFIKQFQKAT</sequence>
<keyword evidence="1" id="KW-0378">Hydrolase</keyword>
<dbReference type="OrthoDB" id="408631at2759"/>
<evidence type="ECO:0000313" key="3">
    <source>
        <dbReference type="EMBL" id="CAG5114656.1"/>
    </source>
</evidence>
<dbReference type="PANTHER" id="PTHR48081:SF8">
    <property type="entry name" value="ALPHA_BETA HYDROLASE FOLD-3 DOMAIN-CONTAINING PROTEIN-RELATED"/>
    <property type="match status" value="1"/>
</dbReference>
<dbReference type="InterPro" id="IPR029058">
    <property type="entry name" value="AB_hydrolase_fold"/>
</dbReference>
<accession>A0A8S3YJ59</accession>
<dbReference type="GO" id="GO:0016787">
    <property type="term" value="F:hydrolase activity"/>
    <property type="evidence" value="ECO:0007669"/>
    <property type="project" value="UniProtKB-KW"/>
</dbReference>